<dbReference type="HOGENOM" id="CLU_026145_1_0_9"/>
<sequence length="526" mass="57457">MDVYYSYQQGERGGWMFTRINSGGIWAVEGVLVSVEADVSDGLPGFSISGQLASEVRESQDRVRTALKNSGFRLPAKKITVNLSPAGIRKGGTAYDLPIAVAILGAFQVVGTDTLEDSMVIGELGLDGRVKPVSGVLSLAAMAREKGIKRCFLPIENVAEGLVMEGVDMVGVESLGHMAGILKATASMEPCHAPLYRPESGCQKKDGLDYREVNGQAILRRAAEVAAAGMHGLLLTGSAGTGKTMIAKRIPTILPGLTREEDIEISRIYSICGLLPAGRPLLSERPFRSPHHTITSRALAGGGVPPRPGELSLASGGVLFLDELPHFSPFAVEILRQPLEERKITVTRVSGNYEFPADFMMVAAMNLCPCGFYPDRNRCNCSENQIRRYLGHISRPILERFDICAEASPVTFGELNPAQGENEDSASIRKRVEHARKRQERRFLGSKIRFNSRMGMKEVELHCSLGPEEKDFAQRIYESGGFSARRYHKALKVARTIADLEDSRDIKKEHLAEALGYGGLEEKIWG</sequence>
<proteinExistence type="predicted"/>
<feature type="domain" description="Mg chelatase-related protein C-terminal" evidence="2">
    <location>
        <begin position="423"/>
        <end position="517"/>
    </location>
</feature>
<dbReference type="SUPFAM" id="SSF54211">
    <property type="entry name" value="Ribosomal protein S5 domain 2-like"/>
    <property type="match status" value="1"/>
</dbReference>
<dbReference type="NCBIfam" id="TIGR00368">
    <property type="entry name" value="YifB family Mg chelatase-like AAA ATPase"/>
    <property type="match status" value="1"/>
</dbReference>
<evidence type="ECO:0008006" key="5">
    <source>
        <dbReference type="Google" id="ProtNLM"/>
    </source>
</evidence>
<accession>A8RWQ1</accession>
<dbReference type="PANTHER" id="PTHR32039:SF7">
    <property type="entry name" value="COMPETENCE PROTEIN COMM"/>
    <property type="match status" value="1"/>
</dbReference>
<dbReference type="InterPro" id="IPR014721">
    <property type="entry name" value="Ribsml_uS5_D2-typ_fold_subgr"/>
</dbReference>
<organism evidence="3 4">
    <name type="scientific">Enterocloster bolteae (strain ATCC BAA-613 / DSM 15670 / CCUG 46953 / JCM 12243 / WAL 16351)</name>
    <name type="common">Clostridium bolteae</name>
    <dbReference type="NCBI Taxonomy" id="411902"/>
    <lineage>
        <taxon>Bacteria</taxon>
        <taxon>Bacillati</taxon>
        <taxon>Bacillota</taxon>
        <taxon>Clostridia</taxon>
        <taxon>Lachnospirales</taxon>
        <taxon>Lachnospiraceae</taxon>
        <taxon>Enterocloster</taxon>
    </lineage>
</organism>
<dbReference type="Pfam" id="PF13335">
    <property type="entry name" value="Mg_chelatase_C"/>
    <property type="match status" value="1"/>
</dbReference>
<protein>
    <recommendedName>
        <fullName evidence="5">ATP-binding protein</fullName>
    </recommendedName>
</protein>
<dbReference type="Pfam" id="PF13541">
    <property type="entry name" value="ChlI"/>
    <property type="match status" value="1"/>
</dbReference>
<evidence type="ECO:0000259" key="2">
    <source>
        <dbReference type="Pfam" id="PF13335"/>
    </source>
</evidence>
<comment type="caution">
    <text evidence="3">The sequence shown here is derived from an EMBL/GenBank/DDBJ whole genome shotgun (WGS) entry which is preliminary data.</text>
</comment>
<dbReference type="EMBL" id="ABCC02000037">
    <property type="protein sequence ID" value="EDP14967.1"/>
    <property type="molecule type" value="Genomic_DNA"/>
</dbReference>
<evidence type="ECO:0000313" key="4">
    <source>
        <dbReference type="Proteomes" id="UP000005396"/>
    </source>
</evidence>
<reference evidence="3 4" key="2">
    <citation type="submission" date="2007-09" db="EMBL/GenBank/DDBJ databases">
        <title>Draft genome sequence of Clostridium bolteae (ATCC BAA-613).</title>
        <authorList>
            <person name="Sudarsanam P."/>
            <person name="Ley R."/>
            <person name="Guruge J."/>
            <person name="Turnbaugh P.J."/>
            <person name="Mahowald M."/>
            <person name="Liep D."/>
            <person name="Gordon J."/>
        </authorList>
    </citation>
    <scope>NUCLEOTIDE SEQUENCE [LARGE SCALE GENOMIC DNA]</scope>
    <source>
        <strain evidence="4">ATCC BAA-613 / DSM 15670 / CCUG 46953 / JCM 12243 / WAL 16351</strain>
    </source>
</reference>
<gene>
    <name evidence="3" type="ORF">CLOBOL_04659</name>
</gene>
<dbReference type="InterPro" id="IPR025158">
    <property type="entry name" value="Mg_chelat-rel_C"/>
</dbReference>
<evidence type="ECO:0000259" key="1">
    <source>
        <dbReference type="Pfam" id="PF01078"/>
    </source>
</evidence>
<dbReference type="InterPro" id="IPR027417">
    <property type="entry name" value="P-loop_NTPase"/>
</dbReference>
<reference evidence="3 4" key="1">
    <citation type="submission" date="2007-08" db="EMBL/GenBank/DDBJ databases">
        <authorList>
            <person name="Fulton L."/>
            <person name="Clifton S."/>
            <person name="Fulton B."/>
            <person name="Xu J."/>
            <person name="Minx P."/>
            <person name="Pepin K.H."/>
            <person name="Johnson M."/>
            <person name="Thiruvilangam P."/>
            <person name="Bhonagiri V."/>
            <person name="Nash W.E."/>
            <person name="Mardis E.R."/>
            <person name="Wilson R.K."/>
        </authorList>
    </citation>
    <scope>NUCLEOTIDE SEQUENCE [LARGE SCALE GENOMIC DNA]</scope>
    <source>
        <strain evidence="4">ATCC BAA-613 / DSM 15670 / CCUG 46953 / JCM 12243 / WAL 16351</strain>
    </source>
</reference>
<dbReference type="Gene3D" id="3.40.50.300">
    <property type="entry name" value="P-loop containing nucleotide triphosphate hydrolases"/>
    <property type="match status" value="1"/>
</dbReference>
<dbReference type="PaxDb" id="411902-CLOBOL_04659"/>
<dbReference type="GO" id="GO:0005524">
    <property type="term" value="F:ATP binding"/>
    <property type="evidence" value="ECO:0007669"/>
    <property type="project" value="InterPro"/>
</dbReference>
<dbReference type="AlphaFoldDB" id="A8RWQ1"/>
<dbReference type="PANTHER" id="PTHR32039">
    <property type="entry name" value="MAGNESIUM-CHELATASE SUBUNIT CHLI"/>
    <property type="match status" value="1"/>
</dbReference>
<dbReference type="eggNOG" id="COG0606">
    <property type="taxonomic scope" value="Bacteria"/>
</dbReference>
<evidence type="ECO:0000313" key="3">
    <source>
        <dbReference type="EMBL" id="EDP14967.1"/>
    </source>
</evidence>
<name>A8RWQ1_ENTBW</name>
<dbReference type="Pfam" id="PF01078">
    <property type="entry name" value="Mg_chelatase"/>
    <property type="match status" value="1"/>
</dbReference>
<dbReference type="Proteomes" id="UP000005396">
    <property type="component" value="Unassembled WGS sequence"/>
</dbReference>
<dbReference type="InterPro" id="IPR045006">
    <property type="entry name" value="CHLI-like"/>
</dbReference>
<dbReference type="InterPro" id="IPR000523">
    <property type="entry name" value="Mg_chelatse_chII-like_cat_dom"/>
</dbReference>
<feature type="domain" description="Magnesium chelatase ChlI-like catalytic" evidence="1">
    <location>
        <begin position="209"/>
        <end position="411"/>
    </location>
</feature>
<dbReference type="InterPro" id="IPR020568">
    <property type="entry name" value="Ribosomal_Su5_D2-typ_SF"/>
</dbReference>
<dbReference type="InterPro" id="IPR004482">
    <property type="entry name" value="Mg_chelat-rel"/>
</dbReference>
<dbReference type="Gene3D" id="3.30.230.10">
    <property type="match status" value="1"/>
</dbReference>
<dbReference type="SUPFAM" id="SSF52540">
    <property type="entry name" value="P-loop containing nucleoside triphosphate hydrolases"/>
    <property type="match status" value="1"/>
</dbReference>